<name>A0A939PJE7_9ACTN</name>
<comment type="caution">
    <text evidence="1">The sequence shown here is derived from an EMBL/GenBank/DDBJ whole genome shotgun (WGS) entry which is preliminary data.</text>
</comment>
<organism evidence="1 2">
    <name type="scientific">Actinomadura barringtoniae</name>
    <dbReference type="NCBI Taxonomy" id="1427535"/>
    <lineage>
        <taxon>Bacteria</taxon>
        <taxon>Bacillati</taxon>
        <taxon>Actinomycetota</taxon>
        <taxon>Actinomycetes</taxon>
        <taxon>Streptosporangiales</taxon>
        <taxon>Thermomonosporaceae</taxon>
        <taxon>Actinomadura</taxon>
    </lineage>
</organism>
<accession>A0A939PJE7</accession>
<protein>
    <submittedName>
        <fullName evidence="1">Uncharacterized protein</fullName>
    </submittedName>
</protein>
<dbReference type="AlphaFoldDB" id="A0A939PJE7"/>
<gene>
    <name evidence="1" type="ORF">J4573_29130</name>
</gene>
<evidence type="ECO:0000313" key="2">
    <source>
        <dbReference type="Proteomes" id="UP000669179"/>
    </source>
</evidence>
<sequence>MTMMTIWSLRTGRPVPGFPPSRLTEEELITFWSDDALQATHNGRSHSLDR</sequence>
<dbReference type="Proteomes" id="UP000669179">
    <property type="component" value="Unassembled WGS sequence"/>
</dbReference>
<dbReference type="RefSeq" id="WP_208259077.1">
    <property type="nucleotide sequence ID" value="NZ_JAGEOJ010000012.1"/>
</dbReference>
<keyword evidence="2" id="KW-1185">Reference proteome</keyword>
<dbReference type="EMBL" id="JAGEOJ010000012">
    <property type="protein sequence ID" value="MBO2451188.1"/>
    <property type="molecule type" value="Genomic_DNA"/>
</dbReference>
<evidence type="ECO:0000313" key="1">
    <source>
        <dbReference type="EMBL" id="MBO2451188.1"/>
    </source>
</evidence>
<reference evidence="1" key="1">
    <citation type="submission" date="2021-03" db="EMBL/GenBank/DDBJ databases">
        <authorList>
            <person name="Kanchanasin P."/>
            <person name="Saeng-In P."/>
            <person name="Phongsopitanun W."/>
            <person name="Yuki M."/>
            <person name="Kudo T."/>
            <person name="Ohkuma M."/>
            <person name="Tanasupawat S."/>
        </authorList>
    </citation>
    <scope>NUCLEOTIDE SEQUENCE</scope>
    <source>
        <strain evidence="1">GKU 128</strain>
    </source>
</reference>
<proteinExistence type="predicted"/>